<dbReference type="PROSITE" id="PS52019">
    <property type="entry name" value="PKS_MFAS_DH"/>
    <property type="match status" value="1"/>
</dbReference>
<dbReference type="EMBL" id="BNBC01000021">
    <property type="protein sequence ID" value="GHE84166.1"/>
    <property type="molecule type" value="Genomic_DNA"/>
</dbReference>
<dbReference type="Gene3D" id="3.40.366.10">
    <property type="entry name" value="Malonyl-Coenzyme A Acyl Carrier Protein, domain 2"/>
    <property type="match status" value="1"/>
</dbReference>
<dbReference type="InterPro" id="IPR020807">
    <property type="entry name" value="PKS_DH"/>
</dbReference>
<dbReference type="PROSITE" id="PS00012">
    <property type="entry name" value="PHOSPHOPANTETHEINE"/>
    <property type="match status" value="1"/>
</dbReference>
<dbReference type="Gene3D" id="3.10.129.110">
    <property type="entry name" value="Polyketide synthase dehydratase"/>
    <property type="match status" value="1"/>
</dbReference>
<evidence type="ECO:0000313" key="13">
    <source>
        <dbReference type="Proteomes" id="UP000641386"/>
    </source>
</evidence>
<evidence type="ECO:0000256" key="4">
    <source>
        <dbReference type="ARBA" id="ARBA00022679"/>
    </source>
</evidence>
<dbReference type="SUPFAM" id="SSF52151">
    <property type="entry name" value="FabD/lysophospholipase-like"/>
    <property type="match status" value="1"/>
</dbReference>
<dbReference type="InterPro" id="IPR001031">
    <property type="entry name" value="Thioesterase"/>
</dbReference>
<keyword evidence="3" id="KW-0597">Phosphoprotein</keyword>
<dbReference type="InterPro" id="IPR049551">
    <property type="entry name" value="PKS_DH_C"/>
</dbReference>
<dbReference type="Gene3D" id="3.40.50.720">
    <property type="entry name" value="NAD(P)-binding Rossmann-like Domain"/>
    <property type="match status" value="1"/>
</dbReference>
<evidence type="ECO:0000256" key="5">
    <source>
        <dbReference type="ARBA" id="ARBA00023194"/>
    </source>
</evidence>
<feature type="region of interest" description="Disordered" evidence="9">
    <location>
        <begin position="1197"/>
        <end position="1220"/>
    </location>
</feature>
<dbReference type="InterPro" id="IPR020802">
    <property type="entry name" value="TesA-like"/>
</dbReference>
<keyword evidence="7" id="KW-0012">Acyltransferase</keyword>
<dbReference type="InterPro" id="IPR029058">
    <property type="entry name" value="AB_hydrolase_fold"/>
</dbReference>
<keyword evidence="2" id="KW-0596">Phosphopantetheine</keyword>
<keyword evidence="4" id="KW-0808">Transferase</keyword>
<dbReference type="SUPFAM" id="SSF55048">
    <property type="entry name" value="Probable ACP-binding domain of malonyl-CoA ACP transacylase"/>
    <property type="match status" value="1"/>
</dbReference>
<dbReference type="GO" id="GO:0004312">
    <property type="term" value="F:fatty acid synthase activity"/>
    <property type="evidence" value="ECO:0007669"/>
    <property type="project" value="TreeGrafter"/>
</dbReference>
<dbReference type="GO" id="GO:0017000">
    <property type="term" value="P:antibiotic biosynthetic process"/>
    <property type="evidence" value="ECO:0007669"/>
    <property type="project" value="UniProtKB-KW"/>
</dbReference>
<dbReference type="InterPro" id="IPR055123">
    <property type="entry name" value="SpnB-like_Rossmann"/>
</dbReference>
<dbReference type="SMART" id="SM01294">
    <property type="entry name" value="PKS_PP_betabranch"/>
    <property type="match status" value="1"/>
</dbReference>
<dbReference type="SMART" id="SM00823">
    <property type="entry name" value="PKS_PP"/>
    <property type="match status" value="1"/>
</dbReference>
<dbReference type="GO" id="GO:0006633">
    <property type="term" value="P:fatty acid biosynthetic process"/>
    <property type="evidence" value="ECO:0007669"/>
    <property type="project" value="TreeGrafter"/>
</dbReference>
<feature type="domain" description="PKS/mFAS DH" evidence="11">
    <location>
        <begin position="349"/>
        <end position="628"/>
    </location>
</feature>
<dbReference type="Pfam" id="PF00550">
    <property type="entry name" value="PP-binding"/>
    <property type="match status" value="1"/>
</dbReference>
<feature type="region of interest" description="Disordered" evidence="9">
    <location>
        <begin position="1273"/>
        <end position="1303"/>
    </location>
</feature>
<accession>A0A919A293</accession>
<dbReference type="SUPFAM" id="SSF47336">
    <property type="entry name" value="ACP-like"/>
    <property type="match status" value="1"/>
</dbReference>
<keyword evidence="6" id="KW-0511">Multifunctional enzyme</keyword>
<feature type="active site" description="Proton donor; for dehydratase activity" evidence="8">
    <location>
        <position position="546"/>
    </location>
</feature>
<gene>
    <name evidence="12" type="ORF">GCM10014715_45320</name>
</gene>
<proteinExistence type="predicted"/>
<dbReference type="GO" id="GO:0031177">
    <property type="term" value="F:phosphopantetheine binding"/>
    <property type="evidence" value="ECO:0007669"/>
    <property type="project" value="InterPro"/>
</dbReference>
<dbReference type="Pfam" id="PF08659">
    <property type="entry name" value="KR"/>
    <property type="match status" value="1"/>
</dbReference>
<dbReference type="FunFam" id="3.40.366.10:FF:000002">
    <property type="entry name" value="Probable polyketide synthase 2"/>
    <property type="match status" value="1"/>
</dbReference>
<sequence length="1538" mass="159894">MGMGRGLYDAFPVFAEALDSVTAELDRHLDRPLREVMWGEDADALNATGYAQPALFAIEVALFRLVEAWGIRPDVLVGHSIGELAAAHVAGVLSLVDAARLVAARGRLMQALPEGGAMVAVQASEDEVLLLLTDDVSIAAINGPTSVVVSGSEDQVLTIGEHFTALGRKTSRLSVSHAFHSPLMEPMLADFRAVASELTYNAPRMTTISTVTGETATDWQSPEYWVGQVRAAVRFSDAVRTAEESGVRTFVELGPDGVLAALAQQTLASDETVVAPVLRKDRPEAEAMVTAFTGLHVSGVRVDWSAYFEGTGARRVDLPTYAFQRRRYWVEPARPTGDATAVGQLAMTHPLLAAVVPAPDSEAVTFTARLSVEGQPWLADHAVHGGILLPGTGFVELAVQAGDRVGCPVLEELMLQAPLVLPERGGVAVQVVVGEPDERARRTVRVYSRPEQRPDEPWTRHADGVLGAGTADAPAGLAQWPPAGAEPLDAEGLYGVLAARGFDYGPVFQGVTAAWRRGDELFAEVALPERARAEAAEYGLHPALLDASMHVLGFGGLGADEDQGQALLPFNWARVRLHAEGASAVRVRLSPAEGQRNAVRLDLADAAGAPVATVGALTLRPVAPEQLGGGGFRDALLAVEWQPVAAGAAPGPWAIAGPGLRVPGTPVATGLEALGTETPGVPEVPDSVLLPVSGSRSASDAVSEAASGGPEDDVLHGVRGAVGAALAAVQRWLADERFAASRLVLVTRNAMAVKDGEDVDVRQAPVWGLVRAAQAENPGRFVLLDVAGDPGDEVSPRAIAAAVASGKPELAVRGETVLAPRLVRSAAAGGDAPWDPEGTVLVTGGTGGLGALVARRLVAEHGVRHLLLTSRRGPDAPGAAGLRDELAGLGAQVDIVACDVSDRDAVAALIAGVGAGHPLRGVVHAAGVAHNGLVGALTPEQVDTVLAAKADAAWHLHELTKDLGLTAFALFSSAGGLVMAAGQGNYAAANVFLDALAQHRRALGLPATSMAFGLWDTATGLSQWLSETDLQRMRRTGTPALSEEEGLWLFDTAVASEAASLVPLRVDPAALRARTDEVPALLRGLAPAARRRTAAATGPAEAGALRARVRGLGEAEREQAVLQEVLASAAEVLGYGDPGALDPQEGFLECGFDSLTAVELRNRMNAATGLTLPAMVVFDSGNPLEFARLVAARLRDAAQEPDGERPAAGPEGSGRADGPLGDALGDTLYGLFLDAIMSGNLQPGLAMLRSVAALRPAFSSAADLDVLPQAVSYGRRGQGAEGGRDNNGSRGGRGNDGSRGDEGGEDGAGLRLICLSTPTVAGGVHQHARLAARLSVPVLGLPTPGFGRGEALPESFEAAVDVLAAAVLEAAEGRPFALLGFSSGGLLAHATVARLERVHGVRPAGLVLMDTYRMGPANDAIFNQMAFAVEDKAATLGAFSSAELSAMGRYVELLPQYRQEDTEAPVLFVRAGDLFRLGDDESVAPDSDWQADWEGADTVVTVPGTHFTIVEQHVDTTAPVVDDWLTGRTAPRAEVELS</sequence>
<dbReference type="InterPro" id="IPR057326">
    <property type="entry name" value="KR_dom"/>
</dbReference>
<dbReference type="InterPro" id="IPR016035">
    <property type="entry name" value="Acyl_Trfase/lysoPLipase"/>
</dbReference>
<dbReference type="Pfam" id="PF21089">
    <property type="entry name" value="PKS_DH_N"/>
    <property type="match status" value="1"/>
</dbReference>
<evidence type="ECO:0000259" key="11">
    <source>
        <dbReference type="PROSITE" id="PS52019"/>
    </source>
</evidence>
<evidence type="ECO:0000256" key="9">
    <source>
        <dbReference type="SAM" id="MobiDB-lite"/>
    </source>
</evidence>
<comment type="pathway">
    <text evidence="1">Antibiotic biosynthesis.</text>
</comment>
<evidence type="ECO:0000256" key="1">
    <source>
        <dbReference type="ARBA" id="ARBA00004792"/>
    </source>
</evidence>
<dbReference type="PANTHER" id="PTHR43775">
    <property type="entry name" value="FATTY ACID SYNTHASE"/>
    <property type="match status" value="1"/>
</dbReference>
<dbReference type="Gene3D" id="1.10.1200.10">
    <property type="entry name" value="ACP-like"/>
    <property type="match status" value="1"/>
</dbReference>
<dbReference type="InterPro" id="IPR050091">
    <property type="entry name" value="PKS_NRPS_Biosynth_Enz"/>
</dbReference>
<dbReference type="SUPFAM" id="SSF53474">
    <property type="entry name" value="alpha/beta-Hydrolases"/>
    <property type="match status" value="1"/>
</dbReference>
<reference evidence="12" key="1">
    <citation type="journal article" date="2014" name="Int. J. Syst. Evol. Microbiol.">
        <title>Complete genome sequence of Corynebacterium casei LMG S-19264T (=DSM 44701T), isolated from a smear-ripened cheese.</title>
        <authorList>
            <consortium name="US DOE Joint Genome Institute (JGI-PGF)"/>
            <person name="Walter F."/>
            <person name="Albersmeier A."/>
            <person name="Kalinowski J."/>
            <person name="Ruckert C."/>
        </authorList>
    </citation>
    <scope>NUCLEOTIDE SEQUENCE</scope>
    <source>
        <strain evidence="12">JCM 3302</strain>
    </source>
</reference>
<feature type="active site" description="Proton acceptor; for dehydratase activity" evidence="8">
    <location>
        <position position="381"/>
    </location>
</feature>
<dbReference type="CDD" id="cd08956">
    <property type="entry name" value="KR_3_FAS_SDR_x"/>
    <property type="match status" value="1"/>
</dbReference>
<evidence type="ECO:0008006" key="14">
    <source>
        <dbReference type="Google" id="ProtNLM"/>
    </source>
</evidence>
<dbReference type="SMART" id="SM00824">
    <property type="entry name" value="PKS_TE"/>
    <property type="match status" value="1"/>
</dbReference>
<evidence type="ECO:0000256" key="2">
    <source>
        <dbReference type="ARBA" id="ARBA00022450"/>
    </source>
</evidence>
<dbReference type="InterPro" id="IPR014043">
    <property type="entry name" value="Acyl_transferase_dom"/>
</dbReference>
<feature type="region of interest" description="N-terminal hotdog fold" evidence="8">
    <location>
        <begin position="349"/>
        <end position="473"/>
    </location>
</feature>
<protein>
    <recommendedName>
        <fullName evidence="14">Polyketide synthase</fullName>
    </recommendedName>
</protein>
<dbReference type="Gene3D" id="3.40.50.1820">
    <property type="entry name" value="alpha/beta hydrolase"/>
    <property type="match status" value="1"/>
</dbReference>
<name>A0A919A293_9ACTN</name>
<dbReference type="InterPro" id="IPR049552">
    <property type="entry name" value="PKS_DH_N"/>
</dbReference>
<keyword evidence="5" id="KW-0045">Antibiotic biosynthesis</keyword>
<keyword evidence="13" id="KW-1185">Reference proteome</keyword>
<dbReference type="InterPro" id="IPR042104">
    <property type="entry name" value="PKS_dehydratase_sf"/>
</dbReference>
<evidence type="ECO:0000259" key="10">
    <source>
        <dbReference type="PROSITE" id="PS50075"/>
    </source>
</evidence>
<dbReference type="Pfam" id="PF00975">
    <property type="entry name" value="Thioesterase"/>
    <property type="match status" value="1"/>
</dbReference>
<organism evidence="12 13">
    <name type="scientific">Streptomyces spiralis</name>
    <dbReference type="NCBI Taxonomy" id="66376"/>
    <lineage>
        <taxon>Bacteria</taxon>
        <taxon>Bacillati</taxon>
        <taxon>Actinomycetota</taxon>
        <taxon>Actinomycetes</taxon>
        <taxon>Kitasatosporales</taxon>
        <taxon>Streptomycetaceae</taxon>
        <taxon>Streptomyces</taxon>
    </lineage>
</organism>
<dbReference type="InterPro" id="IPR036291">
    <property type="entry name" value="NAD(P)-bd_dom_sf"/>
</dbReference>
<dbReference type="Pfam" id="PF14765">
    <property type="entry name" value="PS-DH"/>
    <property type="match status" value="1"/>
</dbReference>
<dbReference type="InterPro" id="IPR001227">
    <property type="entry name" value="Ac_transferase_dom_sf"/>
</dbReference>
<feature type="domain" description="Carrier" evidence="10">
    <location>
        <begin position="1116"/>
        <end position="1194"/>
    </location>
</feature>
<dbReference type="PROSITE" id="PS50075">
    <property type="entry name" value="CARRIER"/>
    <property type="match status" value="1"/>
</dbReference>
<evidence type="ECO:0000256" key="8">
    <source>
        <dbReference type="PROSITE-ProRule" id="PRU01363"/>
    </source>
</evidence>
<evidence type="ECO:0000256" key="6">
    <source>
        <dbReference type="ARBA" id="ARBA00023268"/>
    </source>
</evidence>
<feature type="region of interest" description="C-terminal hotdog fold" evidence="8">
    <location>
        <begin position="485"/>
        <end position="628"/>
    </location>
</feature>
<dbReference type="InterPro" id="IPR036736">
    <property type="entry name" value="ACP-like_sf"/>
</dbReference>
<dbReference type="SMART" id="SM00822">
    <property type="entry name" value="PKS_KR"/>
    <property type="match status" value="1"/>
</dbReference>
<dbReference type="SMART" id="SM00826">
    <property type="entry name" value="PKS_DH"/>
    <property type="match status" value="1"/>
</dbReference>
<evidence type="ECO:0000256" key="7">
    <source>
        <dbReference type="ARBA" id="ARBA00023315"/>
    </source>
</evidence>
<reference evidence="12" key="2">
    <citation type="submission" date="2020-09" db="EMBL/GenBank/DDBJ databases">
        <authorList>
            <person name="Sun Q."/>
            <person name="Ohkuma M."/>
        </authorList>
    </citation>
    <scope>NUCLEOTIDE SEQUENCE</scope>
    <source>
        <strain evidence="12">JCM 3302</strain>
    </source>
</reference>
<dbReference type="InterPro" id="IPR049900">
    <property type="entry name" value="PKS_mFAS_DH"/>
</dbReference>
<evidence type="ECO:0000256" key="3">
    <source>
        <dbReference type="ARBA" id="ARBA00022553"/>
    </source>
</evidence>
<dbReference type="SMART" id="SM00827">
    <property type="entry name" value="PKS_AT"/>
    <property type="match status" value="1"/>
</dbReference>
<dbReference type="Pfam" id="PF00698">
    <property type="entry name" value="Acyl_transf_1"/>
    <property type="match status" value="1"/>
</dbReference>
<evidence type="ECO:0000313" key="12">
    <source>
        <dbReference type="EMBL" id="GHE84166.1"/>
    </source>
</evidence>
<dbReference type="InterPro" id="IPR020806">
    <property type="entry name" value="PKS_PP-bd"/>
</dbReference>
<dbReference type="InterPro" id="IPR013968">
    <property type="entry name" value="PKS_KR"/>
</dbReference>
<dbReference type="InterPro" id="IPR016036">
    <property type="entry name" value="Malonyl_transacylase_ACP-bd"/>
</dbReference>
<dbReference type="Pfam" id="PF22953">
    <property type="entry name" value="SpnB_Rossmann"/>
    <property type="match status" value="1"/>
</dbReference>
<dbReference type="InterPro" id="IPR006162">
    <property type="entry name" value="Ppantetheine_attach_site"/>
</dbReference>
<dbReference type="SUPFAM" id="SSF51735">
    <property type="entry name" value="NAD(P)-binding Rossmann-fold domains"/>
    <property type="match status" value="2"/>
</dbReference>
<comment type="caution">
    <text evidence="12">The sequence shown here is derived from an EMBL/GenBank/DDBJ whole genome shotgun (WGS) entry which is preliminary data.</text>
</comment>
<dbReference type="InterPro" id="IPR009081">
    <property type="entry name" value="PP-bd_ACP"/>
</dbReference>
<dbReference type="PANTHER" id="PTHR43775:SF51">
    <property type="entry name" value="INACTIVE PHENOLPHTHIOCEROL SYNTHESIS POLYKETIDE SYNTHASE TYPE I PKS1-RELATED"/>
    <property type="match status" value="1"/>
</dbReference>
<dbReference type="Proteomes" id="UP000641386">
    <property type="component" value="Unassembled WGS sequence"/>
</dbReference>